<dbReference type="PANTHER" id="PTHR12837">
    <property type="entry name" value="POLY ADP-RIBOSE GLYCOHYDROLASE"/>
    <property type="match status" value="1"/>
</dbReference>
<evidence type="ECO:0000259" key="2">
    <source>
        <dbReference type="Pfam" id="PF05028"/>
    </source>
</evidence>
<dbReference type="EMBL" id="JARBHB010000012">
    <property type="protein sequence ID" value="KAJ8871888.1"/>
    <property type="molecule type" value="Genomic_DNA"/>
</dbReference>
<sequence length="411" mass="47193">MEQCQNARAGEMGDPSENPPTSGFAQHNKTRKELLRTWQGSKAHAPEMALVMLPCDMPWWPQLQRHLTQLALCHTPRELIEGMHKIYTMCNIGLDPDEDEKPDPSVFQELERYLESEVTGEEMQLIVEKTIPAIVHRALQLKQLKPPRGLCFSLQQQEPTASLRTLSLNRAVIGKHRWRPYYNNSQKAKLRSILHYFDLLETSDLPNEKILFSRQVMSSKEWLTIEDWLECALPLCPLAIRHEGRMDRADPKTMTVCFSTRRLGGKVLDEGSSQQESIQFCTHPEILPVMQFVEALEDNEVLMVEGVLQVSRISDPHVRAIFEPIYKPSLVSVCCMDAENYMRLPLSQFEEDNILRELNKALLAFRQQHKLPPPQPISRRLSPIGESFSSMPTEVDTILTAKVQLHEGHSW</sequence>
<gene>
    <name evidence="3" type="ORF">PR048_028228</name>
</gene>
<evidence type="ECO:0000313" key="4">
    <source>
        <dbReference type="Proteomes" id="UP001159363"/>
    </source>
</evidence>
<comment type="caution">
    <text evidence="3">The sequence shown here is derived from an EMBL/GenBank/DDBJ whole genome shotgun (WGS) entry which is preliminary data.</text>
</comment>
<dbReference type="InterPro" id="IPR046372">
    <property type="entry name" value="PARG_cat_C"/>
</dbReference>
<feature type="domain" description="PARG catalytic Macro" evidence="2">
    <location>
        <begin position="226"/>
        <end position="372"/>
    </location>
</feature>
<evidence type="ECO:0000313" key="3">
    <source>
        <dbReference type="EMBL" id="KAJ8871888.1"/>
    </source>
</evidence>
<reference evidence="3 4" key="1">
    <citation type="submission" date="2023-02" db="EMBL/GenBank/DDBJ databases">
        <title>LHISI_Scaffold_Assembly.</title>
        <authorList>
            <person name="Stuart O.P."/>
            <person name="Cleave R."/>
            <person name="Magrath M.J.L."/>
            <person name="Mikheyev A.S."/>
        </authorList>
    </citation>
    <scope>NUCLEOTIDE SEQUENCE [LARGE SCALE GENOMIC DNA]</scope>
    <source>
        <strain evidence="3">Daus_M_001</strain>
        <tissue evidence="3">Leg muscle</tissue>
    </source>
</reference>
<dbReference type="InterPro" id="IPR007724">
    <property type="entry name" value="Poly_GlycHdrlase"/>
</dbReference>
<name>A0ABQ9GIN6_9NEOP</name>
<evidence type="ECO:0000256" key="1">
    <source>
        <dbReference type="SAM" id="MobiDB-lite"/>
    </source>
</evidence>
<organism evidence="3 4">
    <name type="scientific">Dryococelus australis</name>
    <dbReference type="NCBI Taxonomy" id="614101"/>
    <lineage>
        <taxon>Eukaryota</taxon>
        <taxon>Metazoa</taxon>
        <taxon>Ecdysozoa</taxon>
        <taxon>Arthropoda</taxon>
        <taxon>Hexapoda</taxon>
        <taxon>Insecta</taxon>
        <taxon>Pterygota</taxon>
        <taxon>Neoptera</taxon>
        <taxon>Polyneoptera</taxon>
        <taxon>Phasmatodea</taxon>
        <taxon>Verophasmatodea</taxon>
        <taxon>Anareolatae</taxon>
        <taxon>Phasmatidae</taxon>
        <taxon>Eurycanthinae</taxon>
        <taxon>Dryococelus</taxon>
    </lineage>
</organism>
<dbReference type="Proteomes" id="UP001159363">
    <property type="component" value="Chromosome 11"/>
</dbReference>
<proteinExistence type="predicted"/>
<keyword evidence="4" id="KW-1185">Reference proteome</keyword>
<protein>
    <recommendedName>
        <fullName evidence="2">PARG catalytic Macro domain-containing protein</fullName>
    </recommendedName>
</protein>
<feature type="region of interest" description="Disordered" evidence="1">
    <location>
        <begin position="1"/>
        <end position="26"/>
    </location>
</feature>
<dbReference type="PANTHER" id="PTHR12837:SF14">
    <property type="entry name" value="POLY(ADP-RIBOSE) GLYCOHYDROLASE"/>
    <property type="match status" value="1"/>
</dbReference>
<accession>A0ABQ9GIN6</accession>
<dbReference type="Pfam" id="PF05028">
    <property type="entry name" value="PARG_cat_C"/>
    <property type="match status" value="1"/>
</dbReference>